<keyword evidence="2" id="KW-0106">Calcium</keyword>
<organism evidence="4 5">
    <name type="scientific">Basidiobolus ranarum</name>
    <dbReference type="NCBI Taxonomy" id="34480"/>
    <lineage>
        <taxon>Eukaryota</taxon>
        <taxon>Fungi</taxon>
        <taxon>Fungi incertae sedis</taxon>
        <taxon>Zoopagomycota</taxon>
        <taxon>Entomophthoromycotina</taxon>
        <taxon>Basidiobolomycetes</taxon>
        <taxon>Basidiobolales</taxon>
        <taxon>Basidiobolaceae</taxon>
        <taxon>Basidiobolus</taxon>
    </lineage>
</organism>
<reference evidence="4 5" key="1">
    <citation type="submission" date="2023-04" db="EMBL/GenBank/DDBJ databases">
        <title>Genome of Basidiobolus ranarum AG-B5.</title>
        <authorList>
            <person name="Stajich J.E."/>
            <person name="Carter-House D."/>
            <person name="Gryganskyi A."/>
        </authorList>
    </citation>
    <scope>NUCLEOTIDE SEQUENCE [LARGE SCALE GENOMIC DNA]</scope>
    <source>
        <strain evidence="4 5">AG-B5</strain>
    </source>
</reference>
<dbReference type="InterPro" id="IPR000008">
    <property type="entry name" value="C2_dom"/>
</dbReference>
<dbReference type="EMBL" id="JASJQH010000433">
    <property type="protein sequence ID" value="KAK9764412.1"/>
    <property type="molecule type" value="Genomic_DNA"/>
</dbReference>
<dbReference type="Pfam" id="PF00168">
    <property type="entry name" value="C2"/>
    <property type="match status" value="1"/>
</dbReference>
<protein>
    <recommendedName>
        <fullName evidence="3">C2 domain-containing protein</fullName>
    </recommendedName>
</protein>
<dbReference type="PANTHER" id="PTHR46502">
    <property type="entry name" value="C2 DOMAIN-CONTAINING"/>
    <property type="match status" value="1"/>
</dbReference>
<dbReference type="Gene3D" id="2.60.40.150">
    <property type="entry name" value="C2 domain"/>
    <property type="match status" value="1"/>
</dbReference>
<gene>
    <name evidence="4" type="ORF">K7432_008105</name>
</gene>
<dbReference type="InterPro" id="IPR035892">
    <property type="entry name" value="C2_domain_sf"/>
</dbReference>
<comment type="caution">
    <text evidence="4">The sequence shown here is derived from an EMBL/GenBank/DDBJ whole genome shotgun (WGS) entry which is preliminary data.</text>
</comment>
<sequence length="189" mass="21222">MPTFDGVLTVTACEARGLPNMDGGLAGGNQEPFLIMYLENNYKKLTRAPSGTDSVRWNETFDFPVGPTQRELYIECQEKDFNKDDFIGATVIQLQSIFRDSTDSLDRWYPIHDRQGQPTGEVRLILKYNNNSGVASQLEEKHQQDTTHNANKKMAGMVTVGAGLLLGAGFLGKKYLDSRNQEEEERINN</sequence>
<keyword evidence="1" id="KW-0479">Metal-binding</keyword>
<dbReference type="Proteomes" id="UP001479436">
    <property type="component" value="Unassembled WGS sequence"/>
</dbReference>
<evidence type="ECO:0000259" key="3">
    <source>
        <dbReference type="PROSITE" id="PS50004"/>
    </source>
</evidence>
<dbReference type="PROSITE" id="PS50004">
    <property type="entry name" value="C2"/>
    <property type="match status" value="1"/>
</dbReference>
<feature type="domain" description="C2" evidence="3">
    <location>
        <begin position="1"/>
        <end position="109"/>
    </location>
</feature>
<keyword evidence="5" id="KW-1185">Reference proteome</keyword>
<dbReference type="SUPFAM" id="SSF49562">
    <property type="entry name" value="C2 domain (Calcium/lipid-binding domain, CaLB)"/>
    <property type="match status" value="1"/>
</dbReference>
<evidence type="ECO:0000256" key="2">
    <source>
        <dbReference type="ARBA" id="ARBA00022837"/>
    </source>
</evidence>
<dbReference type="PANTHER" id="PTHR46502:SF2">
    <property type="entry name" value="16 KDA PHLOEM PROTEIN 2"/>
    <property type="match status" value="1"/>
</dbReference>
<evidence type="ECO:0000313" key="5">
    <source>
        <dbReference type="Proteomes" id="UP001479436"/>
    </source>
</evidence>
<accession>A0ABR2WSA6</accession>
<evidence type="ECO:0000256" key="1">
    <source>
        <dbReference type="ARBA" id="ARBA00022723"/>
    </source>
</evidence>
<dbReference type="SMART" id="SM00239">
    <property type="entry name" value="C2"/>
    <property type="match status" value="1"/>
</dbReference>
<name>A0ABR2WSA6_9FUNG</name>
<evidence type="ECO:0000313" key="4">
    <source>
        <dbReference type="EMBL" id="KAK9764412.1"/>
    </source>
</evidence>
<dbReference type="CDD" id="cd00030">
    <property type="entry name" value="C2"/>
    <property type="match status" value="1"/>
</dbReference>
<proteinExistence type="predicted"/>